<keyword evidence="1" id="KW-1185">Reference proteome</keyword>
<accession>A0A915JZJ2</accession>
<evidence type="ECO:0000313" key="1">
    <source>
        <dbReference type="Proteomes" id="UP000887565"/>
    </source>
</evidence>
<name>A0A915JZJ2_ROMCU</name>
<protein>
    <submittedName>
        <fullName evidence="2">Uncharacterized protein</fullName>
    </submittedName>
</protein>
<proteinExistence type="predicted"/>
<organism evidence="1 2">
    <name type="scientific">Romanomermis culicivorax</name>
    <name type="common">Nematode worm</name>
    <dbReference type="NCBI Taxonomy" id="13658"/>
    <lineage>
        <taxon>Eukaryota</taxon>
        <taxon>Metazoa</taxon>
        <taxon>Ecdysozoa</taxon>
        <taxon>Nematoda</taxon>
        <taxon>Enoplea</taxon>
        <taxon>Dorylaimia</taxon>
        <taxon>Mermithida</taxon>
        <taxon>Mermithoidea</taxon>
        <taxon>Mermithidae</taxon>
        <taxon>Romanomermis</taxon>
    </lineage>
</organism>
<reference evidence="2" key="1">
    <citation type="submission" date="2022-11" db="UniProtKB">
        <authorList>
            <consortium name="WormBaseParasite"/>
        </authorList>
    </citation>
    <scope>IDENTIFICATION</scope>
</reference>
<dbReference type="AlphaFoldDB" id="A0A915JZJ2"/>
<evidence type="ECO:0000313" key="2">
    <source>
        <dbReference type="WBParaSite" id="nRc.2.0.1.t31474-RA"/>
    </source>
</evidence>
<sequence length="79" mass="9241">MVLGIPINGTATEPMKNDGSYHITPLLFFILAPFQVANSDYNPCEKIEQTVRLVFRADLRFYISFRCFPFQIEWGYKLF</sequence>
<dbReference type="Proteomes" id="UP000887565">
    <property type="component" value="Unplaced"/>
</dbReference>
<dbReference type="WBParaSite" id="nRc.2.0.1.t31474-RA">
    <property type="protein sequence ID" value="nRc.2.0.1.t31474-RA"/>
    <property type="gene ID" value="nRc.2.0.1.g31474"/>
</dbReference>